<evidence type="ECO:0000259" key="4">
    <source>
        <dbReference type="PROSITE" id="PS51340"/>
    </source>
</evidence>
<dbReference type="InterPro" id="IPR028886">
    <property type="entry name" value="MoCo_sulfurase"/>
</dbReference>
<dbReference type="InterPro" id="IPR011037">
    <property type="entry name" value="Pyrv_Knase-like_insert_dom_sf"/>
</dbReference>
<dbReference type="Gene3D" id="3.40.640.10">
    <property type="entry name" value="Type I PLP-dependent aspartate aminotransferase-like (Major domain)"/>
    <property type="match status" value="2"/>
</dbReference>
<dbReference type="AlphaFoldDB" id="A0A9X8E4Q8"/>
<name>A0A9X8E4Q8_APHAT</name>
<dbReference type="Pfam" id="PF00266">
    <property type="entry name" value="Aminotran_5"/>
    <property type="match status" value="2"/>
</dbReference>
<dbReference type="GO" id="GO:0006777">
    <property type="term" value="P:Mo-molybdopterin cofactor biosynthetic process"/>
    <property type="evidence" value="ECO:0007669"/>
    <property type="project" value="UniProtKB-KW"/>
</dbReference>
<dbReference type="InterPro" id="IPR015422">
    <property type="entry name" value="PyrdxlP-dep_Trfase_small"/>
</dbReference>
<protein>
    <recommendedName>
        <fullName evidence="4">MOSC domain-containing protein</fullName>
    </recommendedName>
</protein>
<dbReference type="PANTHER" id="PTHR14237:SF80">
    <property type="entry name" value="MOLYBDENUM COFACTOR SULFURASE"/>
    <property type="match status" value="1"/>
</dbReference>
<keyword evidence="2" id="KW-0663">Pyridoxal phosphate</keyword>
<dbReference type="SUPFAM" id="SSF141673">
    <property type="entry name" value="MOSC N-terminal domain-like"/>
    <property type="match status" value="1"/>
</dbReference>
<sequence length="664" mass="73044">MKVFFRRGDVPSKSRLQLSNRIMDKMGEGYGYGSIDGEDVLSKLRGQRFRHLEGQVYLDHAGATVYGSHQVEEHAKLLMQNVFGNPHSSSSPSSQRTTDSIDSVRRDLAAFFNTTLEEYDVVFTSGTTAGLKLIGESFPFSRQSSFAYSMDSHNSVLGIRSYAAAHDARIFALPVDVLDSYKPDFMVMSFYKLFGYPSGLGALLIRRSSAPYLAKPYHGGGTLAASFPTLLDASRPHAATHRRFEDGTLPYLSILACTSGLQSLRNLTMPAIQRHVAALTKYAWHALTALRHANGARVCTIYGTHHRDPDAGSIIACNFSTPDGAWVGYSEFSTLAALHNIHVRTGCFCNPGACQAHLGLTTDEMLAHMAQGHVCGDAMDIIHNRPTGAIRVSFGYMSTQQDVDAFIMFVATYFVSSRTHLAASRLQVGHDVPASIRLTKIAVFPIKSCGAMHVDRWRVGARGLLFDREWALVDPATGAAFSQKHMPLMATLRPVVDLDAQQLHRFQLCAEHCQGRKYNDTVNAWFTNVLGRPCALVRATSTATHHTTRTNGFANQAPFLVLSRASVRLLHSKFGGTDTISEDGFRANLILDGCRPHEEDEWGEFSIGPHAFRCVGPCGRCTMVNVNQATGTSRTAPLKQLASYRRHRGKIHFGQYAAFNATDE</sequence>
<keyword evidence="3" id="KW-0501">Molybdenum cofactor biosynthesis</keyword>
<evidence type="ECO:0000256" key="3">
    <source>
        <dbReference type="ARBA" id="ARBA00023150"/>
    </source>
</evidence>
<feature type="domain" description="MOSC" evidence="4">
    <location>
        <begin position="534"/>
        <end position="664"/>
    </location>
</feature>
<dbReference type="Pfam" id="PF03476">
    <property type="entry name" value="MOSC_N"/>
    <property type="match status" value="1"/>
</dbReference>
<dbReference type="SUPFAM" id="SSF53383">
    <property type="entry name" value="PLP-dependent transferases"/>
    <property type="match status" value="1"/>
</dbReference>
<dbReference type="InterPro" id="IPR000192">
    <property type="entry name" value="Aminotrans_V_dom"/>
</dbReference>
<dbReference type="Gene3D" id="3.90.1150.10">
    <property type="entry name" value="Aspartate Aminotransferase, domain 1"/>
    <property type="match status" value="1"/>
</dbReference>
<dbReference type="HAMAP" id="MF_03050">
    <property type="entry name" value="MOCOS"/>
    <property type="match status" value="1"/>
</dbReference>
<dbReference type="Pfam" id="PF03473">
    <property type="entry name" value="MOSC"/>
    <property type="match status" value="1"/>
</dbReference>
<dbReference type="InterPro" id="IPR005302">
    <property type="entry name" value="MoCF_Sase_C"/>
</dbReference>
<evidence type="ECO:0000256" key="2">
    <source>
        <dbReference type="ARBA" id="ARBA00022898"/>
    </source>
</evidence>
<comment type="caution">
    <text evidence="5">The sequence shown here is derived from an EMBL/GenBank/DDBJ whole genome shotgun (WGS) entry which is preliminary data.</text>
</comment>
<dbReference type="EMBL" id="QUTI01020418">
    <property type="protein sequence ID" value="RLO09172.1"/>
    <property type="molecule type" value="Genomic_DNA"/>
</dbReference>
<evidence type="ECO:0000313" key="6">
    <source>
        <dbReference type="Proteomes" id="UP000275652"/>
    </source>
</evidence>
<evidence type="ECO:0000256" key="1">
    <source>
        <dbReference type="ARBA" id="ARBA00022679"/>
    </source>
</evidence>
<dbReference type="InterPro" id="IPR015421">
    <property type="entry name" value="PyrdxlP-dep_Trfase_major"/>
</dbReference>
<dbReference type="GO" id="GO:0030170">
    <property type="term" value="F:pyridoxal phosphate binding"/>
    <property type="evidence" value="ECO:0007669"/>
    <property type="project" value="InterPro"/>
</dbReference>
<dbReference type="InterPro" id="IPR015424">
    <property type="entry name" value="PyrdxlP-dep_Trfase"/>
</dbReference>
<evidence type="ECO:0000313" key="5">
    <source>
        <dbReference type="EMBL" id="RLO09172.1"/>
    </source>
</evidence>
<reference evidence="5 6" key="1">
    <citation type="journal article" date="2018" name="J. Invertebr. Pathol.">
        <title>New genotyping method for the causative agent of crayfish plague (Aphanomyces astaci) based on whole genome data.</title>
        <authorList>
            <person name="Minardi D."/>
            <person name="Studholme D.J."/>
            <person name="van der Giezen M."/>
            <person name="Pretto T."/>
            <person name="Oidtmann B."/>
        </authorList>
    </citation>
    <scope>NUCLEOTIDE SEQUENCE [LARGE SCALE GENOMIC DNA]</scope>
    <source>
        <strain evidence="5 6">KB13</strain>
    </source>
</reference>
<dbReference type="SUPFAM" id="SSF50800">
    <property type="entry name" value="PK beta-barrel domain-like"/>
    <property type="match status" value="1"/>
</dbReference>
<keyword evidence="1" id="KW-0808">Transferase</keyword>
<dbReference type="PANTHER" id="PTHR14237">
    <property type="entry name" value="MOLYBDOPTERIN COFACTOR SULFURASE MOSC"/>
    <property type="match status" value="1"/>
</dbReference>
<feature type="non-terminal residue" evidence="5">
    <location>
        <position position="1"/>
    </location>
</feature>
<accession>A0A9X8E4Q8</accession>
<dbReference type="GO" id="GO:0008265">
    <property type="term" value="F:molybdenum cofactor sulfurtransferase activity"/>
    <property type="evidence" value="ECO:0007669"/>
    <property type="project" value="InterPro"/>
</dbReference>
<dbReference type="InterPro" id="IPR005303">
    <property type="entry name" value="MOCOS_middle"/>
</dbReference>
<proteinExistence type="inferred from homology"/>
<dbReference type="Proteomes" id="UP000275652">
    <property type="component" value="Unassembled WGS sequence"/>
</dbReference>
<gene>
    <name evidence="5" type="ORF">DYB28_009369</name>
</gene>
<dbReference type="PROSITE" id="PS51340">
    <property type="entry name" value="MOSC"/>
    <property type="match status" value="1"/>
</dbReference>
<organism evidence="5 6">
    <name type="scientific">Aphanomyces astaci</name>
    <name type="common">Crayfish plague agent</name>
    <dbReference type="NCBI Taxonomy" id="112090"/>
    <lineage>
        <taxon>Eukaryota</taxon>
        <taxon>Sar</taxon>
        <taxon>Stramenopiles</taxon>
        <taxon>Oomycota</taxon>
        <taxon>Saprolegniomycetes</taxon>
        <taxon>Saprolegniales</taxon>
        <taxon>Verrucalvaceae</taxon>
        <taxon>Aphanomyces</taxon>
    </lineage>
</organism>
<dbReference type="GO" id="GO:0030151">
    <property type="term" value="F:molybdenum ion binding"/>
    <property type="evidence" value="ECO:0007669"/>
    <property type="project" value="InterPro"/>
</dbReference>